<name>A0AA38CFP1_TAXCH</name>
<protein>
    <submittedName>
        <fullName evidence="2">Uncharacterized protein</fullName>
    </submittedName>
</protein>
<reference evidence="2 3" key="1">
    <citation type="journal article" date="2021" name="Nat. Plants">
        <title>The Taxus genome provides insights into paclitaxel biosynthesis.</title>
        <authorList>
            <person name="Xiong X."/>
            <person name="Gou J."/>
            <person name="Liao Q."/>
            <person name="Li Y."/>
            <person name="Zhou Q."/>
            <person name="Bi G."/>
            <person name="Li C."/>
            <person name="Du R."/>
            <person name="Wang X."/>
            <person name="Sun T."/>
            <person name="Guo L."/>
            <person name="Liang H."/>
            <person name="Lu P."/>
            <person name="Wu Y."/>
            <person name="Zhang Z."/>
            <person name="Ro D.K."/>
            <person name="Shang Y."/>
            <person name="Huang S."/>
            <person name="Yan J."/>
        </authorList>
    </citation>
    <scope>NUCLEOTIDE SEQUENCE [LARGE SCALE GENOMIC DNA]</scope>
    <source>
        <strain evidence="2">Ta-2019</strain>
    </source>
</reference>
<organism evidence="2 3">
    <name type="scientific">Taxus chinensis</name>
    <name type="common">Chinese yew</name>
    <name type="synonym">Taxus wallichiana var. chinensis</name>
    <dbReference type="NCBI Taxonomy" id="29808"/>
    <lineage>
        <taxon>Eukaryota</taxon>
        <taxon>Viridiplantae</taxon>
        <taxon>Streptophyta</taxon>
        <taxon>Embryophyta</taxon>
        <taxon>Tracheophyta</taxon>
        <taxon>Spermatophyta</taxon>
        <taxon>Pinopsida</taxon>
        <taxon>Pinidae</taxon>
        <taxon>Conifers II</taxon>
        <taxon>Cupressales</taxon>
        <taxon>Taxaceae</taxon>
        <taxon>Taxus</taxon>
    </lineage>
</organism>
<feature type="non-terminal residue" evidence="2">
    <location>
        <position position="65"/>
    </location>
</feature>
<comment type="caution">
    <text evidence="2">The sequence shown here is derived from an EMBL/GenBank/DDBJ whole genome shotgun (WGS) entry which is preliminary data.</text>
</comment>
<evidence type="ECO:0000256" key="1">
    <source>
        <dbReference type="SAM" id="MobiDB-lite"/>
    </source>
</evidence>
<accession>A0AA38CFP1</accession>
<dbReference type="EMBL" id="JAHRHJ020000010">
    <property type="protein sequence ID" value="KAH9298018.1"/>
    <property type="molecule type" value="Genomic_DNA"/>
</dbReference>
<proteinExistence type="predicted"/>
<feature type="region of interest" description="Disordered" evidence="1">
    <location>
        <begin position="1"/>
        <end position="26"/>
    </location>
</feature>
<evidence type="ECO:0000313" key="2">
    <source>
        <dbReference type="EMBL" id="KAH9298018.1"/>
    </source>
</evidence>
<dbReference type="AlphaFoldDB" id="A0AA38CFP1"/>
<dbReference type="Proteomes" id="UP000824469">
    <property type="component" value="Unassembled WGS sequence"/>
</dbReference>
<evidence type="ECO:0000313" key="3">
    <source>
        <dbReference type="Proteomes" id="UP000824469"/>
    </source>
</evidence>
<keyword evidence="3" id="KW-1185">Reference proteome</keyword>
<sequence>MDKVDSKRNMKLMLSSSDSEDYETYEGSAMEAMNTQIGDKEEKVLKYHVSANTHTVEKDEKRPKW</sequence>
<gene>
    <name evidence="2" type="ORF">KI387_029700</name>
</gene>